<gene>
    <name evidence="1" type="ORF">IscW_ISCW010879</name>
</gene>
<reference evidence="2" key="2">
    <citation type="submission" date="2020-05" db="UniProtKB">
        <authorList>
            <consortium name="EnsemblMetazoa"/>
        </authorList>
    </citation>
    <scope>IDENTIFICATION</scope>
    <source>
        <strain evidence="2">wikel</strain>
    </source>
</reference>
<keyword evidence="3" id="KW-1185">Reference proteome</keyword>
<proteinExistence type="predicted"/>
<dbReference type="HOGENOM" id="CLU_2111536_0_0_1"/>
<dbReference type="AlphaFoldDB" id="B7Q8J9"/>
<accession>B7Q8J9</accession>
<dbReference type="EMBL" id="DS884446">
    <property type="protein sequence ID" value="EEC15171.1"/>
    <property type="molecule type" value="Genomic_DNA"/>
</dbReference>
<dbReference type="EnsemblMetazoa" id="ISCW010879-RA">
    <property type="protein sequence ID" value="ISCW010879-PA"/>
    <property type="gene ID" value="ISCW010879"/>
</dbReference>
<organism>
    <name type="scientific">Ixodes scapularis</name>
    <name type="common">Black-legged tick</name>
    <name type="synonym">Deer tick</name>
    <dbReference type="NCBI Taxonomy" id="6945"/>
    <lineage>
        <taxon>Eukaryota</taxon>
        <taxon>Metazoa</taxon>
        <taxon>Ecdysozoa</taxon>
        <taxon>Arthropoda</taxon>
        <taxon>Chelicerata</taxon>
        <taxon>Arachnida</taxon>
        <taxon>Acari</taxon>
        <taxon>Parasitiformes</taxon>
        <taxon>Ixodida</taxon>
        <taxon>Ixodoidea</taxon>
        <taxon>Ixodidae</taxon>
        <taxon>Ixodinae</taxon>
        <taxon>Ixodes</taxon>
    </lineage>
</organism>
<dbReference type="InParanoid" id="B7Q8J9"/>
<dbReference type="PaxDb" id="6945-B7Q8J9"/>
<dbReference type="EMBL" id="ABJB010778920">
    <property type="status" value="NOT_ANNOTATED_CDS"/>
    <property type="molecule type" value="Genomic_DNA"/>
</dbReference>
<dbReference type="VEuPathDB" id="VectorBase:ISCI010879"/>
<evidence type="ECO:0000313" key="1">
    <source>
        <dbReference type="EMBL" id="EEC15171.1"/>
    </source>
</evidence>
<evidence type="ECO:0000313" key="2">
    <source>
        <dbReference type="EnsemblMetazoa" id="ISCW010879-PA"/>
    </source>
</evidence>
<dbReference type="VEuPathDB" id="VectorBase:ISCP_019661"/>
<dbReference type="OrthoDB" id="10418973at2759"/>
<evidence type="ECO:0000313" key="3">
    <source>
        <dbReference type="Proteomes" id="UP000001555"/>
    </source>
</evidence>
<reference evidence="1 3" key="1">
    <citation type="submission" date="2008-03" db="EMBL/GenBank/DDBJ databases">
        <title>Annotation of Ixodes scapularis.</title>
        <authorList>
            <consortium name="Ixodes scapularis Genome Project Consortium"/>
            <person name="Caler E."/>
            <person name="Hannick L.I."/>
            <person name="Bidwell S."/>
            <person name="Joardar V."/>
            <person name="Thiagarajan M."/>
            <person name="Amedeo P."/>
            <person name="Galinsky K.J."/>
            <person name="Schobel S."/>
            <person name="Inman J."/>
            <person name="Hostetler J."/>
            <person name="Miller J."/>
            <person name="Hammond M."/>
            <person name="Megy K."/>
            <person name="Lawson D."/>
            <person name="Kodira C."/>
            <person name="Sutton G."/>
            <person name="Meyer J."/>
            <person name="Hill C.A."/>
            <person name="Birren B."/>
            <person name="Nene V."/>
            <person name="Collins F."/>
            <person name="Alarcon-Chaidez F."/>
            <person name="Wikel S."/>
            <person name="Strausberg R."/>
        </authorList>
    </citation>
    <scope>NUCLEOTIDE SEQUENCE [LARGE SCALE GENOMIC DNA]</scope>
    <source>
        <strain evidence="3">Wikel</strain>
        <strain evidence="1">Wikel colony</strain>
    </source>
</reference>
<dbReference type="Proteomes" id="UP000001555">
    <property type="component" value="Unassembled WGS sequence"/>
</dbReference>
<sequence>MLNFVGDREFFKELELTEHAGQLESVLKSLASKGFGLRMYAVAGEQAKLLHADLDEQQRMDRVRQFNAGLAKSEQRLKGLNLVLLYYASGLKYLYEEAGSGQSDRSNLAVIDQKR</sequence>
<protein>
    <submittedName>
        <fullName evidence="1 2">Uncharacterized protein</fullName>
    </submittedName>
</protein>
<name>B7Q8J9_IXOSC</name>
<dbReference type="VEuPathDB" id="VectorBase:ISCW010879"/>